<evidence type="ECO:0000313" key="2">
    <source>
        <dbReference type="Proteomes" id="UP000008693"/>
    </source>
</evidence>
<dbReference type="EMBL" id="CP001750">
    <property type="protein sequence ID" value="ADB10300.1"/>
    <property type="molecule type" value="Genomic_DNA"/>
</dbReference>
<proteinExistence type="predicted"/>
<sequence length="60" mass="7234">MAYQITVKKLRRHIQRYEWRLERVDGGFLTVVKTGRSLSRKWAKKSALRAMECERRRLAV</sequence>
<name>D2Q5T5_BIFDB</name>
<dbReference type="AlphaFoldDB" id="D2Q5T5"/>
<keyword evidence="2" id="KW-1185">Reference proteome</keyword>
<gene>
    <name evidence="1" type="ordered locus">BDP_1708</name>
</gene>
<organism evidence="1 2">
    <name type="scientific">Bifidobacterium dentium (strain ATCC 27534 / DSM 20436 / JCM 1195 / Bd1)</name>
    <dbReference type="NCBI Taxonomy" id="401473"/>
    <lineage>
        <taxon>Bacteria</taxon>
        <taxon>Bacillati</taxon>
        <taxon>Actinomycetota</taxon>
        <taxon>Actinomycetes</taxon>
        <taxon>Bifidobacteriales</taxon>
        <taxon>Bifidobacteriaceae</taxon>
        <taxon>Bifidobacterium</taxon>
    </lineage>
</organism>
<protein>
    <submittedName>
        <fullName evidence="1">Uncharacterized protein</fullName>
    </submittedName>
</protein>
<evidence type="ECO:0000313" key="1">
    <source>
        <dbReference type="EMBL" id="ADB10300.1"/>
    </source>
</evidence>
<dbReference type="Proteomes" id="UP000008693">
    <property type="component" value="Chromosome"/>
</dbReference>
<dbReference type="HOGENOM" id="CLU_2932030_0_0_11"/>
<reference evidence="1 2" key="1">
    <citation type="journal article" date="2009" name="PLoS Genet.">
        <title>The Bifidobacterium dentium Bd1 genome sequence reflects its genetic adaptation to the human oral cavity.</title>
        <authorList>
            <person name="Ventura M."/>
            <person name="Turroni F."/>
            <person name="Zomer A."/>
            <person name="Foroni E."/>
            <person name="Giubellini V."/>
            <person name="Bottacini F."/>
            <person name="Canchaya C."/>
            <person name="Claesson M.J."/>
            <person name="He F."/>
            <person name="Mantzourani M."/>
            <person name="Mulas L."/>
            <person name="Ferrarini A."/>
            <person name="Gao B."/>
            <person name="Delledonne M."/>
            <person name="Henrissat B."/>
            <person name="Coutinho P."/>
            <person name="Oggioni M."/>
            <person name="Gupta R.S."/>
            <person name="Zhang Z."/>
            <person name="Beighton D."/>
            <person name="Fitzgerald G.F."/>
            <person name="O'Toole P.W."/>
            <person name="van Sinderen D."/>
        </authorList>
    </citation>
    <scope>NUCLEOTIDE SEQUENCE [LARGE SCALE GENOMIC DNA]</scope>
    <source>
        <strain evidence="2">ATCC 27534 / DSM 20436 / JCM 1195 / Bd1</strain>
    </source>
</reference>
<accession>D2Q5T5</accession>
<dbReference type="KEGG" id="bde:BDP_1708"/>